<feature type="domain" description="Putative nitroreductase TM1586" evidence="1">
    <location>
        <begin position="15"/>
        <end position="234"/>
    </location>
</feature>
<sequence length="251" mass="27773">MEVVVPSGLSTDLRDYIDKRCAKRIFNGIVVEPEKISKLQEILKVVNASQQNMQITYVPNASAVTGSTIARSIKNTQHALAIEVLNSSKAVRPLIDVQMGYLGELVVLELTKLGLGSVWLGGDKIWYNSAEIRKITGSKLPIPLCIAFGYSDQPYVKFQRKPLSTICPQCPSHQTVNAELINRAPSSQNKQLFTIHFNEKVIFLKTERNAISKVVFDYLTSFLDIGIATAHAQLVNGGKIFVVEDGVEVRD</sequence>
<dbReference type="Pfam" id="PF14512">
    <property type="entry name" value="TM1586_NiRdase"/>
    <property type="match status" value="1"/>
</dbReference>
<dbReference type="EMBL" id="CAXDID020000534">
    <property type="protein sequence ID" value="CAL6100820.1"/>
    <property type="molecule type" value="Genomic_DNA"/>
</dbReference>
<evidence type="ECO:0000313" key="3">
    <source>
        <dbReference type="EMBL" id="CAL6100820.1"/>
    </source>
</evidence>
<evidence type="ECO:0000313" key="2">
    <source>
        <dbReference type="EMBL" id="CAI9913237.1"/>
    </source>
</evidence>
<dbReference type="Proteomes" id="UP001642409">
    <property type="component" value="Unassembled WGS sequence"/>
</dbReference>
<reference evidence="3 4" key="2">
    <citation type="submission" date="2024-07" db="EMBL/GenBank/DDBJ databases">
        <authorList>
            <person name="Akdeniz Z."/>
        </authorList>
    </citation>
    <scope>NUCLEOTIDE SEQUENCE [LARGE SCALE GENOMIC DNA]</scope>
</reference>
<dbReference type="Gene3D" id="3.40.109.10">
    <property type="entry name" value="NADH Oxidase"/>
    <property type="match status" value="1"/>
</dbReference>
<keyword evidence="4" id="KW-1185">Reference proteome</keyword>
<comment type="caution">
    <text evidence="2">The sequence shown here is derived from an EMBL/GenBank/DDBJ whole genome shotgun (WGS) entry which is preliminary data.</text>
</comment>
<accession>A0AA86N584</accession>
<dbReference type="EMBL" id="CATOUU010000021">
    <property type="protein sequence ID" value="CAI9913237.1"/>
    <property type="molecule type" value="Genomic_DNA"/>
</dbReference>
<dbReference type="InterPro" id="IPR029478">
    <property type="entry name" value="TM1586_NiRdase"/>
</dbReference>
<protein>
    <submittedName>
        <fullName evidence="2 3">TM nitroreductase</fullName>
    </submittedName>
</protein>
<dbReference type="SUPFAM" id="SSF55469">
    <property type="entry name" value="FMN-dependent nitroreductase-like"/>
    <property type="match status" value="1"/>
</dbReference>
<proteinExistence type="predicted"/>
<reference evidence="2" key="1">
    <citation type="submission" date="2023-06" db="EMBL/GenBank/DDBJ databases">
        <authorList>
            <person name="Kurt Z."/>
        </authorList>
    </citation>
    <scope>NUCLEOTIDE SEQUENCE</scope>
</reference>
<dbReference type="AlphaFoldDB" id="A0AA86N584"/>
<evidence type="ECO:0000259" key="1">
    <source>
        <dbReference type="Pfam" id="PF14512"/>
    </source>
</evidence>
<name>A0AA86N584_9EUKA</name>
<dbReference type="InterPro" id="IPR000415">
    <property type="entry name" value="Nitroreductase-like"/>
</dbReference>
<dbReference type="GO" id="GO:0016491">
    <property type="term" value="F:oxidoreductase activity"/>
    <property type="evidence" value="ECO:0007669"/>
    <property type="project" value="InterPro"/>
</dbReference>
<evidence type="ECO:0000313" key="4">
    <source>
        <dbReference type="Proteomes" id="UP001642409"/>
    </source>
</evidence>
<gene>
    <name evidence="3" type="ORF">HINF_LOCUS70737</name>
    <name evidence="2" type="ORF">HINF_LOCUS882</name>
</gene>
<organism evidence="2">
    <name type="scientific">Hexamita inflata</name>
    <dbReference type="NCBI Taxonomy" id="28002"/>
    <lineage>
        <taxon>Eukaryota</taxon>
        <taxon>Metamonada</taxon>
        <taxon>Diplomonadida</taxon>
        <taxon>Hexamitidae</taxon>
        <taxon>Hexamitinae</taxon>
        <taxon>Hexamita</taxon>
    </lineage>
</organism>